<dbReference type="GO" id="GO:0070475">
    <property type="term" value="P:rRNA base methylation"/>
    <property type="evidence" value="ECO:0007669"/>
    <property type="project" value="UniProtKB-UniRule"/>
</dbReference>
<name>A0A831PHL7_9BACT</name>
<proteinExistence type="inferred from homology"/>
<feature type="binding site" evidence="6">
    <location>
        <position position="104"/>
    </location>
    <ligand>
        <name>S-adenosyl-L-methionine</name>
        <dbReference type="ChEBI" id="CHEBI:59789"/>
    </ligand>
</feature>
<dbReference type="SUPFAM" id="SSF81799">
    <property type="entry name" value="Putative methyltransferase TM0872, insert domain"/>
    <property type="match status" value="1"/>
</dbReference>
<dbReference type="GO" id="GO:0005737">
    <property type="term" value="C:cytoplasm"/>
    <property type="evidence" value="ECO:0007669"/>
    <property type="project" value="UniProtKB-SubCell"/>
</dbReference>
<dbReference type="FunFam" id="1.10.150.170:FF:000003">
    <property type="entry name" value="Ribosomal RNA small subunit methyltransferase H"/>
    <property type="match status" value="1"/>
</dbReference>
<dbReference type="PANTHER" id="PTHR11265">
    <property type="entry name" value="S-ADENOSYL-METHYLTRANSFERASE MRAW"/>
    <property type="match status" value="1"/>
</dbReference>
<evidence type="ECO:0000256" key="3">
    <source>
        <dbReference type="ARBA" id="ARBA00022603"/>
    </source>
</evidence>
<evidence type="ECO:0000313" key="7">
    <source>
        <dbReference type="EMBL" id="HDR46998.1"/>
    </source>
</evidence>
<gene>
    <name evidence="6 7" type="primary">rsmH</name>
    <name evidence="7" type="ORF">ENN94_04780</name>
</gene>
<dbReference type="Gene3D" id="3.40.50.150">
    <property type="entry name" value="Vaccinia Virus protein VP39"/>
    <property type="match status" value="1"/>
</dbReference>
<evidence type="ECO:0000256" key="4">
    <source>
        <dbReference type="ARBA" id="ARBA00022679"/>
    </source>
</evidence>
<feature type="binding site" evidence="6">
    <location>
        <position position="83"/>
    </location>
    <ligand>
        <name>S-adenosyl-L-methionine</name>
        <dbReference type="ChEBI" id="CHEBI:59789"/>
    </ligand>
</feature>
<dbReference type="AlphaFoldDB" id="A0A831PHL7"/>
<comment type="similarity">
    <text evidence="1 6">Belongs to the methyltransferase superfamily. RsmH family.</text>
</comment>
<feature type="binding site" evidence="6">
    <location>
        <position position="56"/>
    </location>
    <ligand>
        <name>S-adenosyl-L-methionine</name>
        <dbReference type="ChEBI" id="CHEBI:59789"/>
    </ligand>
</feature>
<keyword evidence="3 6" id="KW-0489">Methyltransferase</keyword>
<keyword evidence="5 6" id="KW-0949">S-adenosyl-L-methionine</keyword>
<comment type="subcellular location">
    <subcellularLocation>
        <location evidence="6">Cytoplasm</location>
    </subcellularLocation>
</comment>
<reference evidence="7" key="1">
    <citation type="journal article" date="2020" name="mSystems">
        <title>Genome- and Community-Level Interaction Insights into Carbon Utilization and Element Cycling Functions of Hydrothermarchaeota in Hydrothermal Sediment.</title>
        <authorList>
            <person name="Zhou Z."/>
            <person name="Liu Y."/>
            <person name="Xu W."/>
            <person name="Pan J."/>
            <person name="Luo Z.H."/>
            <person name="Li M."/>
        </authorList>
    </citation>
    <scope>NUCLEOTIDE SEQUENCE [LARGE SCALE GENOMIC DNA]</scope>
    <source>
        <strain evidence="7">SpSt-1220</strain>
    </source>
</reference>
<keyword evidence="4 6" id="KW-0808">Transferase</keyword>
<dbReference type="Proteomes" id="UP000886162">
    <property type="component" value="Unassembled WGS sequence"/>
</dbReference>
<dbReference type="GO" id="GO:0071424">
    <property type="term" value="F:rRNA (cytosine-N4-)-methyltransferase activity"/>
    <property type="evidence" value="ECO:0007669"/>
    <property type="project" value="UniProtKB-UniRule"/>
</dbReference>
<dbReference type="PIRSF" id="PIRSF004486">
    <property type="entry name" value="MraW"/>
    <property type="match status" value="1"/>
</dbReference>
<dbReference type="Pfam" id="PF01795">
    <property type="entry name" value="Methyltransf_5"/>
    <property type="match status" value="1"/>
</dbReference>
<dbReference type="HAMAP" id="MF_01007">
    <property type="entry name" value="16SrRNA_methyltr_H"/>
    <property type="match status" value="1"/>
</dbReference>
<sequence>MGGAAGGHVPVMPDEVIAYLAPRNGGLYLDGTLGGAGHARLVLEASTPDGRLVGLDRDPAAITRAQDVLAPFADRIDLRHCNFAQMEQVARELGIDGFDGILLDLGVSSYQLDEAERGFSFRADAPLDMRMDDSAGMTAANVLAEEDEKGLARIFREFGEERYARRIARRIVAQREQEPLVSTGQLAELVRDAVPGGRIPARIHPATRVFQALRIYVNDELRSVEQGLEQAVTLLRPGGRLVVISFHSLEDRRVKHFFRELATGCTCPPRIPMCVCGNQPSVRLLTRRGVRADESEIALNSRSRSAILRAVEKLPPQEL</sequence>
<dbReference type="NCBIfam" id="TIGR00006">
    <property type="entry name" value="16S rRNA (cytosine(1402)-N(4))-methyltransferase RsmH"/>
    <property type="match status" value="1"/>
</dbReference>
<comment type="caution">
    <text evidence="7">The sequence shown here is derived from an EMBL/GenBank/DDBJ whole genome shotgun (WGS) entry which is preliminary data.</text>
</comment>
<comment type="function">
    <text evidence="6">Specifically methylates the N4 position of cytidine in position 1402 (C1402) of 16S rRNA.</text>
</comment>
<dbReference type="Gene3D" id="1.10.150.170">
    <property type="entry name" value="Putative methyltransferase TM0872, insert domain"/>
    <property type="match status" value="1"/>
</dbReference>
<keyword evidence="2 6" id="KW-0698">rRNA processing</keyword>
<dbReference type="InterPro" id="IPR029063">
    <property type="entry name" value="SAM-dependent_MTases_sf"/>
</dbReference>
<evidence type="ECO:0000256" key="6">
    <source>
        <dbReference type="HAMAP-Rule" id="MF_01007"/>
    </source>
</evidence>
<dbReference type="PANTHER" id="PTHR11265:SF0">
    <property type="entry name" value="12S RRNA N4-METHYLCYTIDINE METHYLTRANSFERASE"/>
    <property type="match status" value="1"/>
</dbReference>
<comment type="catalytic activity">
    <reaction evidence="6">
        <text>cytidine(1402) in 16S rRNA + S-adenosyl-L-methionine = N(4)-methylcytidine(1402) in 16S rRNA + S-adenosyl-L-homocysteine + H(+)</text>
        <dbReference type="Rhea" id="RHEA:42928"/>
        <dbReference type="Rhea" id="RHEA-COMP:10286"/>
        <dbReference type="Rhea" id="RHEA-COMP:10287"/>
        <dbReference type="ChEBI" id="CHEBI:15378"/>
        <dbReference type="ChEBI" id="CHEBI:57856"/>
        <dbReference type="ChEBI" id="CHEBI:59789"/>
        <dbReference type="ChEBI" id="CHEBI:74506"/>
        <dbReference type="ChEBI" id="CHEBI:82748"/>
        <dbReference type="EC" id="2.1.1.199"/>
    </reaction>
</comment>
<dbReference type="EC" id="2.1.1.199" evidence="6"/>
<keyword evidence="6" id="KW-0963">Cytoplasm</keyword>
<organism evidence="7">
    <name type="scientific">Geoalkalibacter subterraneus</name>
    <dbReference type="NCBI Taxonomy" id="483547"/>
    <lineage>
        <taxon>Bacteria</taxon>
        <taxon>Pseudomonadati</taxon>
        <taxon>Thermodesulfobacteriota</taxon>
        <taxon>Desulfuromonadia</taxon>
        <taxon>Desulfuromonadales</taxon>
        <taxon>Geoalkalibacteraceae</taxon>
        <taxon>Geoalkalibacter</taxon>
    </lineage>
</organism>
<accession>A0A831PHL7</accession>
<dbReference type="InterPro" id="IPR002903">
    <property type="entry name" value="RsmH"/>
</dbReference>
<feature type="binding site" evidence="6">
    <location>
        <position position="111"/>
    </location>
    <ligand>
        <name>S-adenosyl-L-methionine</name>
        <dbReference type="ChEBI" id="CHEBI:59789"/>
    </ligand>
</feature>
<evidence type="ECO:0000256" key="2">
    <source>
        <dbReference type="ARBA" id="ARBA00022552"/>
    </source>
</evidence>
<protein>
    <recommendedName>
        <fullName evidence="6">Ribosomal RNA small subunit methyltransferase H</fullName>
        <ecNumber evidence="6">2.1.1.199</ecNumber>
    </recommendedName>
    <alternativeName>
        <fullName evidence="6">16S rRNA m(4)C1402 methyltransferase</fullName>
    </alternativeName>
    <alternativeName>
        <fullName evidence="6">rRNA (cytosine-N(4)-)-methyltransferase RsmH</fullName>
    </alternativeName>
</protein>
<feature type="binding site" evidence="6">
    <location>
        <begin position="36"/>
        <end position="38"/>
    </location>
    <ligand>
        <name>S-adenosyl-L-methionine</name>
        <dbReference type="ChEBI" id="CHEBI:59789"/>
    </ligand>
</feature>
<evidence type="ECO:0000256" key="5">
    <source>
        <dbReference type="ARBA" id="ARBA00022691"/>
    </source>
</evidence>
<dbReference type="InterPro" id="IPR023397">
    <property type="entry name" value="SAM-dep_MeTrfase_MraW_recog"/>
</dbReference>
<evidence type="ECO:0000256" key="1">
    <source>
        <dbReference type="ARBA" id="ARBA00010396"/>
    </source>
</evidence>
<dbReference type="EMBL" id="DSDO01000332">
    <property type="protein sequence ID" value="HDR46998.1"/>
    <property type="molecule type" value="Genomic_DNA"/>
</dbReference>
<dbReference type="SUPFAM" id="SSF53335">
    <property type="entry name" value="S-adenosyl-L-methionine-dependent methyltransferases"/>
    <property type="match status" value="1"/>
</dbReference>